<evidence type="ECO:0000313" key="5">
    <source>
        <dbReference type="EMBL" id="GAL20416.1"/>
    </source>
</evidence>
<evidence type="ECO:0000256" key="3">
    <source>
        <dbReference type="ARBA" id="ARBA00034247"/>
    </source>
</evidence>
<dbReference type="EC" id="2.7.7.65" evidence="2"/>
<dbReference type="CDD" id="cd01949">
    <property type="entry name" value="GGDEF"/>
    <property type="match status" value="1"/>
</dbReference>
<dbReference type="Proteomes" id="UP000029228">
    <property type="component" value="Unassembled WGS sequence"/>
</dbReference>
<organism evidence="5 6">
    <name type="scientific">Vibrio maritimus</name>
    <dbReference type="NCBI Taxonomy" id="990268"/>
    <lineage>
        <taxon>Bacteria</taxon>
        <taxon>Pseudomonadati</taxon>
        <taxon>Pseudomonadota</taxon>
        <taxon>Gammaproteobacteria</taxon>
        <taxon>Vibrionales</taxon>
        <taxon>Vibrionaceae</taxon>
        <taxon>Vibrio</taxon>
    </lineage>
</organism>
<dbReference type="InterPro" id="IPR029787">
    <property type="entry name" value="Nucleotide_cyclase"/>
</dbReference>
<dbReference type="AlphaFoldDB" id="A0A090RYP8"/>
<comment type="caution">
    <text evidence="5">The sequence shown here is derived from an EMBL/GenBank/DDBJ whole genome shotgun (WGS) entry which is preliminary data.</text>
</comment>
<comment type="catalytic activity">
    <reaction evidence="3">
        <text>2 GTP = 3',3'-c-di-GMP + 2 diphosphate</text>
        <dbReference type="Rhea" id="RHEA:24898"/>
        <dbReference type="ChEBI" id="CHEBI:33019"/>
        <dbReference type="ChEBI" id="CHEBI:37565"/>
        <dbReference type="ChEBI" id="CHEBI:58805"/>
        <dbReference type="EC" id="2.7.7.65"/>
    </reaction>
</comment>
<sequence>MPTTLEEVYQVLSCLPDPVFILSEDGDYVDILGGTDSQSYHDGSVLVGQSLHEVLPKDKADWFISQIVFALDHNEVITVEYDLGASDVDGLDEASGPLGTLRFEGKISPLSFTRNGRRVVCWLTRNISTRYHLEKRLRKQSETDSLTHIANRRFFFDTLKSTLASKSTSSLILFDIDYFKNVNDTHGHLAGDLVLKQIAKRVIAIIRPEDTFARVGGEEFAVLLPTLDREAVMAIAERLREAIDSDPFLFEGQQIHVTASFGVTMTVDSDQDTSVFSRVDTALYQAKLQGRNQVVYMEHC</sequence>
<dbReference type="PROSITE" id="PS50887">
    <property type="entry name" value="GGDEF"/>
    <property type="match status" value="1"/>
</dbReference>
<reference evidence="5 6" key="1">
    <citation type="submission" date="2014-09" db="EMBL/GenBank/DDBJ databases">
        <title>Vibrio maritimus JCM 19235. (C45) whole genome shotgun sequence.</title>
        <authorList>
            <person name="Sawabe T."/>
            <person name="Meirelles P."/>
            <person name="Nakanishi M."/>
            <person name="Sayaka M."/>
            <person name="Hattori M."/>
            <person name="Ohkuma M."/>
        </authorList>
    </citation>
    <scope>NUCLEOTIDE SEQUENCE [LARGE SCALE GENOMIC DNA]</scope>
    <source>
        <strain evidence="6">JCM19235</strain>
    </source>
</reference>
<dbReference type="GO" id="GO:0005886">
    <property type="term" value="C:plasma membrane"/>
    <property type="evidence" value="ECO:0007669"/>
    <property type="project" value="TreeGrafter"/>
</dbReference>
<dbReference type="PANTHER" id="PTHR45138:SF9">
    <property type="entry name" value="DIGUANYLATE CYCLASE DGCM-RELATED"/>
    <property type="match status" value="1"/>
</dbReference>
<dbReference type="SUPFAM" id="SSF55073">
    <property type="entry name" value="Nucleotide cyclase"/>
    <property type="match status" value="1"/>
</dbReference>
<dbReference type="InterPro" id="IPR050469">
    <property type="entry name" value="Diguanylate_Cyclase"/>
</dbReference>
<comment type="cofactor">
    <cofactor evidence="1">
        <name>Mg(2+)</name>
        <dbReference type="ChEBI" id="CHEBI:18420"/>
    </cofactor>
</comment>
<dbReference type="Gene3D" id="3.30.70.270">
    <property type="match status" value="1"/>
</dbReference>
<accession>A0A090RYP8</accession>
<dbReference type="OrthoDB" id="9812260at2"/>
<evidence type="ECO:0000259" key="4">
    <source>
        <dbReference type="PROSITE" id="PS50887"/>
    </source>
</evidence>
<dbReference type="SMART" id="SM00267">
    <property type="entry name" value="GGDEF"/>
    <property type="match status" value="1"/>
</dbReference>
<protein>
    <recommendedName>
        <fullName evidence="2">diguanylate cyclase</fullName>
        <ecNumber evidence="2">2.7.7.65</ecNumber>
    </recommendedName>
</protein>
<evidence type="ECO:0000256" key="1">
    <source>
        <dbReference type="ARBA" id="ARBA00001946"/>
    </source>
</evidence>
<evidence type="ECO:0000313" key="6">
    <source>
        <dbReference type="Proteomes" id="UP000029228"/>
    </source>
</evidence>
<dbReference type="FunFam" id="3.30.70.270:FF:000001">
    <property type="entry name" value="Diguanylate cyclase domain protein"/>
    <property type="match status" value="1"/>
</dbReference>
<feature type="domain" description="GGDEF" evidence="4">
    <location>
        <begin position="167"/>
        <end position="299"/>
    </location>
</feature>
<gene>
    <name evidence="5" type="ORF">JCM19235_3418</name>
</gene>
<dbReference type="GO" id="GO:0052621">
    <property type="term" value="F:diguanylate cyclase activity"/>
    <property type="evidence" value="ECO:0007669"/>
    <property type="project" value="UniProtKB-EC"/>
</dbReference>
<proteinExistence type="predicted"/>
<evidence type="ECO:0000256" key="2">
    <source>
        <dbReference type="ARBA" id="ARBA00012528"/>
    </source>
</evidence>
<dbReference type="GO" id="GO:1902201">
    <property type="term" value="P:negative regulation of bacterial-type flagellum-dependent cell motility"/>
    <property type="evidence" value="ECO:0007669"/>
    <property type="project" value="TreeGrafter"/>
</dbReference>
<dbReference type="InterPro" id="IPR000160">
    <property type="entry name" value="GGDEF_dom"/>
</dbReference>
<dbReference type="InterPro" id="IPR043128">
    <property type="entry name" value="Rev_trsase/Diguanyl_cyclase"/>
</dbReference>
<dbReference type="Pfam" id="PF00990">
    <property type="entry name" value="GGDEF"/>
    <property type="match status" value="1"/>
</dbReference>
<name>A0A090RYP8_9VIBR</name>
<reference evidence="5 6" key="2">
    <citation type="submission" date="2014-09" db="EMBL/GenBank/DDBJ databases">
        <authorList>
            <consortium name="NBRP consortium"/>
            <person name="Sawabe T."/>
            <person name="Meirelles P."/>
            <person name="Nakanishi M."/>
            <person name="Sayaka M."/>
            <person name="Hattori M."/>
            <person name="Ohkuma M."/>
        </authorList>
    </citation>
    <scope>NUCLEOTIDE SEQUENCE [LARGE SCALE GENOMIC DNA]</scope>
    <source>
        <strain evidence="6">JCM19235</strain>
    </source>
</reference>
<dbReference type="STRING" id="990268.JCM19235_3418"/>
<dbReference type="PANTHER" id="PTHR45138">
    <property type="entry name" value="REGULATORY COMPONENTS OF SENSORY TRANSDUCTION SYSTEM"/>
    <property type="match status" value="1"/>
</dbReference>
<dbReference type="NCBIfam" id="TIGR00254">
    <property type="entry name" value="GGDEF"/>
    <property type="match status" value="1"/>
</dbReference>
<keyword evidence="6" id="KW-1185">Reference proteome</keyword>
<dbReference type="EMBL" id="BBMR01000006">
    <property type="protein sequence ID" value="GAL20416.1"/>
    <property type="molecule type" value="Genomic_DNA"/>
</dbReference>
<dbReference type="GO" id="GO:0043709">
    <property type="term" value="P:cell adhesion involved in single-species biofilm formation"/>
    <property type="evidence" value="ECO:0007669"/>
    <property type="project" value="TreeGrafter"/>
</dbReference>